<evidence type="ECO:0000313" key="2">
    <source>
        <dbReference type="Proteomes" id="UP000070394"/>
    </source>
</evidence>
<dbReference type="EMBL" id="LSDA01000121">
    <property type="protein sequence ID" value="KXB55028.1"/>
    <property type="molecule type" value="Genomic_DNA"/>
</dbReference>
<dbReference type="Gene3D" id="1.10.287.1060">
    <property type="entry name" value="ESAT-6-like"/>
    <property type="match status" value="1"/>
</dbReference>
<reference evidence="2" key="1">
    <citation type="submission" date="2016-01" db="EMBL/GenBank/DDBJ databases">
        <authorList>
            <person name="Mitreva M."/>
            <person name="Pepin K.H."/>
            <person name="Mihindukulasuriya K.A."/>
            <person name="Fulton R."/>
            <person name="Fronick C."/>
            <person name="O'Laughlin M."/>
            <person name="Miner T."/>
            <person name="Herter B."/>
            <person name="Rosa B.A."/>
            <person name="Cordes M."/>
            <person name="Tomlinson C."/>
            <person name="Wollam A."/>
            <person name="Palsikar V.B."/>
            <person name="Mardis E.R."/>
            <person name="Wilson R.K."/>
        </authorList>
    </citation>
    <scope>NUCLEOTIDE SEQUENCE [LARGE SCALE GENOMIC DNA]</scope>
    <source>
        <strain evidence="2">DNF00896</strain>
    </source>
</reference>
<dbReference type="STRING" id="467210.HMPREF1866_02201"/>
<dbReference type="InterPro" id="IPR036689">
    <property type="entry name" value="ESAT-6-like_sf"/>
</dbReference>
<evidence type="ECO:0000313" key="1">
    <source>
        <dbReference type="EMBL" id="KXB55028.1"/>
    </source>
</evidence>
<dbReference type="PATRIC" id="fig|467210.3.peg.2179"/>
<sequence>MGGELNINYTDLLEKSDIAENYCADLRKNMGCLYDAVNKLNGGWESPSKEEFVKVFREDFKKLEMMAENMIKISGCIRYAIDAYQKTERQVSNFIDEM</sequence>
<name>A0A133ZHV2_9FIRM</name>
<dbReference type="SUPFAM" id="SSF140453">
    <property type="entry name" value="EsxAB dimer-like"/>
    <property type="match status" value="1"/>
</dbReference>
<keyword evidence="2" id="KW-1185">Reference proteome</keyword>
<organism evidence="1 2">
    <name type="scientific">Lachnoanaerobaculum saburreum</name>
    <dbReference type="NCBI Taxonomy" id="467210"/>
    <lineage>
        <taxon>Bacteria</taxon>
        <taxon>Bacillati</taxon>
        <taxon>Bacillota</taxon>
        <taxon>Clostridia</taxon>
        <taxon>Lachnospirales</taxon>
        <taxon>Lachnospiraceae</taxon>
        <taxon>Lachnoanaerobaculum</taxon>
    </lineage>
</organism>
<dbReference type="AlphaFoldDB" id="A0A133ZHV2"/>
<evidence type="ECO:0008006" key="3">
    <source>
        <dbReference type="Google" id="ProtNLM"/>
    </source>
</evidence>
<dbReference type="RefSeq" id="WP_009445487.1">
    <property type="nucleotide sequence ID" value="NZ_KQ959840.1"/>
</dbReference>
<comment type="caution">
    <text evidence="1">The sequence shown here is derived from an EMBL/GenBank/DDBJ whole genome shotgun (WGS) entry which is preliminary data.</text>
</comment>
<protein>
    <recommendedName>
        <fullName evidence="3">WXG100 family type VII secretion target</fullName>
    </recommendedName>
</protein>
<dbReference type="Proteomes" id="UP000070394">
    <property type="component" value="Unassembled WGS sequence"/>
</dbReference>
<dbReference type="OrthoDB" id="2005154at2"/>
<accession>A0A133ZHV2</accession>
<gene>
    <name evidence="1" type="ORF">HMPREF1866_02201</name>
</gene>
<proteinExistence type="predicted"/>